<dbReference type="EMBL" id="JACIJB010000001">
    <property type="protein sequence ID" value="MBB5659453.1"/>
    <property type="molecule type" value="Genomic_DNA"/>
</dbReference>
<evidence type="ECO:0000313" key="4">
    <source>
        <dbReference type="Proteomes" id="UP000548978"/>
    </source>
</evidence>
<dbReference type="Gene3D" id="3.50.30.30">
    <property type="match status" value="1"/>
</dbReference>
<evidence type="ECO:0000313" key="3">
    <source>
        <dbReference type="EMBL" id="MBB5659453.1"/>
    </source>
</evidence>
<gene>
    <name evidence="3" type="ORF">FHS65_000171</name>
</gene>
<name>A0A7W9E616_9CAUL</name>
<dbReference type="Gene3D" id="3.40.630.10">
    <property type="entry name" value="Zn peptidases"/>
    <property type="match status" value="1"/>
</dbReference>
<feature type="signal peptide" evidence="1">
    <location>
        <begin position="1"/>
        <end position="27"/>
    </location>
</feature>
<evidence type="ECO:0000259" key="2">
    <source>
        <dbReference type="Pfam" id="PF04389"/>
    </source>
</evidence>
<keyword evidence="4" id="KW-1185">Reference proteome</keyword>
<dbReference type="Proteomes" id="UP000548978">
    <property type="component" value="Unassembled WGS sequence"/>
</dbReference>
<feature type="domain" description="Peptidase M28" evidence="2">
    <location>
        <begin position="299"/>
        <end position="513"/>
    </location>
</feature>
<dbReference type="InterPro" id="IPR046450">
    <property type="entry name" value="PA_dom_sf"/>
</dbReference>
<comment type="caution">
    <text evidence="3">The sequence shown here is derived from an EMBL/GenBank/DDBJ whole genome shotgun (WGS) entry which is preliminary data.</text>
</comment>
<keyword evidence="3" id="KW-0121">Carboxypeptidase</keyword>
<organism evidence="3 4">
    <name type="scientific">Brevundimonas halotolerans</name>
    <dbReference type="NCBI Taxonomy" id="69670"/>
    <lineage>
        <taxon>Bacteria</taxon>
        <taxon>Pseudomonadati</taxon>
        <taxon>Pseudomonadota</taxon>
        <taxon>Alphaproteobacteria</taxon>
        <taxon>Caulobacterales</taxon>
        <taxon>Caulobacteraceae</taxon>
        <taxon>Brevundimonas</taxon>
    </lineage>
</organism>
<keyword evidence="3" id="KW-0645">Protease</keyword>
<dbReference type="AlphaFoldDB" id="A0A7W9E616"/>
<protein>
    <submittedName>
        <fullName evidence="3">Zn-dependent M28 family amino/carboxypeptidase</fullName>
    </submittedName>
</protein>
<keyword evidence="3" id="KW-0378">Hydrolase</keyword>
<dbReference type="PANTHER" id="PTHR12147">
    <property type="entry name" value="METALLOPEPTIDASE M28 FAMILY MEMBER"/>
    <property type="match status" value="1"/>
</dbReference>
<dbReference type="RefSeq" id="WP_164461821.1">
    <property type="nucleotide sequence ID" value="NZ_JACIJB010000001.1"/>
</dbReference>
<dbReference type="GO" id="GO:0006508">
    <property type="term" value="P:proteolysis"/>
    <property type="evidence" value="ECO:0007669"/>
    <property type="project" value="InterPro"/>
</dbReference>
<dbReference type="InterPro" id="IPR007484">
    <property type="entry name" value="Peptidase_M28"/>
</dbReference>
<dbReference type="InterPro" id="IPR045175">
    <property type="entry name" value="M28_fam"/>
</dbReference>
<evidence type="ECO:0000256" key="1">
    <source>
        <dbReference type="SAM" id="SignalP"/>
    </source>
</evidence>
<dbReference type="GO" id="GO:0008235">
    <property type="term" value="F:metalloexopeptidase activity"/>
    <property type="evidence" value="ECO:0007669"/>
    <property type="project" value="InterPro"/>
</dbReference>
<dbReference type="GO" id="GO:0004180">
    <property type="term" value="F:carboxypeptidase activity"/>
    <property type="evidence" value="ECO:0007669"/>
    <property type="project" value="UniProtKB-KW"/>
</dbReference>
<proteinExistence type="predicted"/>
<feature type="chain" id="PRO_5031080970" evidence="1">
    <location>
        <begin position="28"/>
        <end position="549"/>
    </location>
</feature>
<accession>A0A7W9E616</accession>
<dbReference type="PANTHER" id="PTHR12147:SF26">
    <property type="entry name" value="PEPTIDASE M28 DOMAIN-CONTAINING PROTEIN"/>
    <property type="match status" value="1"/>
</dbReference>
<keyword evidence="1" id="KW-0732">Signal</keyword>
<reference evidence="3 4" key="1">
    <citation type="submission" date="2020-08" db="EMBL/GenBank/DDBJ databases">
        <title>Genomic Encyclopedia of Type Strains, Phase IV (KMG-IV): sequencing the most valuable type-strain genomes for metagenomic binning, comparative biology and taxonomic classification.</title>
        <authorList>
            <person name="Goeker M."/>
        </authorList>
    </citation>
    <scope>NUCLEOTIDE SEQUENCE [LARGE SCALE GENOMIC DNA]</scope>
    <source>
        <strain evidence="3 4">DSM 24448</strain>
    </source>
</reference>
<dbReference type="SUPFAM" id="SSF52025">
    <property type="entry name" value="PA domain"/>
    <property type="match status" value="1"/>
</dbReference>
<dbReference type="Pfam" id="PF04389">
    <property type="entry name" value="Peptidase_M28"/>
    <property type="match status" value="1"/>
</dbReference>
<sequence>MSIRRLAGMGAALSLLLAGGLAAPVLAQSSEDAQVARRMEAHVTFLADDALEGRDTGSRGYELAALYVESHFFALGLTPAGNAERTSWRQPVNFAEISLSAGQMSWTVPNGTAHSWDHGDGVALIPSQVGEVALDTGFVFVGYGLDVPSHGLDDYDGLDVEGKVVLALYGMPEGLPSELAAHLGSAKATTAFEHGAVGYIMIHSADTRNIPWSALMGYFGEPQTRWATADGVPQSDAPGIKVEGFLSQPTTAMLFEAAGQNLTAIQDAAAAGASPKGFEIPGAASVSLTAEARYFESPNVVAILPGSDPSVADEVVVVMGHLDHVGISDDESAEDRISNGAMDNATGIATLIEVARALSLSDERPRRSVMFLAVTGEELGLLGSSRFAADPTVPLEDIVGVVNLDMPILTYDFVDVVAFGADHSTLGAIVAEATAEVGVATVPDYMPEENLFVRSDHYEFVKAGVPSVFLATGPGGEGREATAAFLADNYHQVSDEVDLPFDWNAAARFVRVNTSIARTIADGEERPMWYEGDEFGDLFDADGPRATRP</sequence>
<dbReference type="CDD" id="cd04820">
    <property type="entry name" value="PA_M28_1_1"/>
    <property type="match status" value="1"/>
</dbReference>
<dbReference type="SUPFAM" id="SSF53187">
    <property type="entry name" value="Zn-dependent exopeptidases"/>
    <property type="match status" value="1"/>
</dbReference>